<organism evidence="1 2">
    <name type="scientific">Ramlibacter agri</name>
    <dbReference type="NCBI Taxonomy" id="2728837"/>
    <lineage>
        <taxon>Bacteria</taxon>
        <taxon>Pseudomonadati</taxon>
        <taxon>Pseudomonadota</taxon>
        <taxon>Betaproteobacteria</taxon>
        <taxon>Burkholderiales</taxon>
        <taxon>Comamonadaceae</taxon>
        <taxon>Ramlibacter</taxon>
    </lineage>
</organism>
<sequence length="115" mass="13165">MFPSHSPQQAAIAAQLTAEIGAYERELEGLIERRWDPELYRSVSDRFDRMQMYAESLPGLSTSWTELLISRVELMHALWTASSPSRMGGKVRACYAQHRELLAEVRRKGRIFVPA</sequence>
<accession>A0A848HCK1</accession>
<keyword evidence="2" id="KW-1185">Reference proteome</keyword>
<protein>
    <recommendedName>
        <fullName evidence="3">Flagellar protein FliT</fullName>
    </recommendedName>
</protein>
<dbReference type="Proteomes" id="UP000541185">
    <property type="component" value="Unassembled WGS sequence"/>
</dbReference>
<dbReference type="AlphaFoldDB" id="A0A848HCK1"/>
<dbReference type="EMBL" id="JABBFX010000003">
    <property type="protein sequence ID" value="NML47209.1"/>
    <property type="molecule type" value="Genomic_DNA"/>
</dbReference>
<name>A0A848HCK1_9BURK</name>
<proteinExistence type="predicted"/>
<comment type="caution">
    <text evidence="1">The sequence shown here is derived from an EMBL/GenBank/DDBJ whole genome shotgun (WGS) entry which is preliminary data.</text>
</comment>
<gene>
    <name evidence="1" type="ORF">HHL11_25910</name>
</gene>
<evidence type="ECO:0008006" key="3">
    <source>
        <dbReference type="Google" id="ProtNLM"/>
    </source>
</evidence>
<evidence type="ECO:0000313" key="1">
    <source>
        <dbReference type="EMBL" id="NML47209.1"/>
    </source>
</evidence>
<dbReference type="RefSeq" id="WP_169421495.1">
    <property type="nucleotide sequence ID" value="NZ_JABBFX010000003.1"/>
</dbReference>
<evidence type="ECO:0000313" key="2">
    <source>
        <dbReference type="Proteomes" id="UP000541185"/>
    </source>
</evidence>
<reference evidence="1 2" key="1">
    <citation type="submission" date="2020-04" db="EMBL/GenBank/DDBJ databases">
        <title>Ramlibacter sp. G-1-2-2 isolated from soil.</title>
        <authorList>
            <person name="Dahal R.H."/>
        </authorList>
    </citation>
    <scope>NUCLEOTIDE SEQUENCE [LARGE SCALE GENOMIC DNA]</scope>
    <source>
        <strain evidence="1 2">G-1-2-2</strain>
    </source>
</reference>